<dbReference type="PANTHER" id="PTHR48017">
    <property type="entry name" value="OS05G0424000 PROTEIN-RELATED"/>
    <property type="match status" value="1"/>
</dbReference>
<comment type="subcellular location">
    <subcellularLocation>
        <location evidence="1">Membrane</location>
    </subcellularLocation>
</comment>
<feature type="transmembrane region" description="Helical" evidence="7">
    <location>
        <begin position="319"/>
        <end position="344"/>
    </location>
</feature>
<feature type="transmembrane region" description="Helical" evidence="7">
    <location>
        <begin position="365"/>
        <end position="385"/>
    </location>
</feature>
<feature type="transmembrane region" description="Helical" evidence="7">
    <location>
        <begin position="391"/>
        <end position="411"/>
    </location>
</feature>
<feature type="transmembrane region" description="Helical" evidence="7">
    <location>
        <begin position="275"/>
        <end position="295"/>
    </location>
</feature>
<evidence type="ECO:0000256" key="4">
    <source>
        <dbReference type="ARBA" id="ARBA00022970"/>
    </source>
</evidence>
<comment type="caution">
    <text evidence="9">The sequence shown here is derived from an EMBL/GenBank/DDBJ whole genome shotgun (WGS) entry which is preliminary data.</text>
</comment>
<evidence type="ECO:0000256" key="1">
    <source>
        <dbReference type="ARBA" id="ARBA00004370"/>
    </source>
</evidence>
<keyword evidence="6 7" id="KW-0472">Membrane</keyword>
<evidence type="ECO:0000256" key="5">
    <source>
        <dbReference type="ARBA" id="ARBA00022989"/>
    </source>
</evidence>
<feature type="transmembrane region" description="Helical" evidence="7">
    <location>
        <begin position="108"/>
        <end position="135"/>
    </location>
</feature>
<keyword evidence="2" id="KW-0813">Transport</keyword>
<dbReference type="EMBL" id="JADFTS010000002">
    <property type="protein sequence ID" value="KAF9621506.1"/>
    <property type="molecule type" value="Genomic_DNA"/>
</dbReference>
<feature type="domain" description="Amino acid transporter transmembrane" evidence="8">
    <location>
        <begin position="88"/>
        <end position="197"/>
    </location>
</feature>
<evidence type="ECO:0000256" key="7">
    <source>
        <dbReference type="SAM" id="Phobius"/>
    </source>
</evidence>
<dbReference type="GO" id="GO:0016020">
    <property type="term" value="C:membrane"/>
    <property type="evidence" value="ECO:0007669"/>
    <property type="project" value="UniProtKB-SubCell"/>
</dbReference>
<dbReference type="AlphaFoldDB" id="A0A835MF53"/>
<evidence type="ECO:0000256" key="3">
    <source>
        <dbReference type="ARBA" id="ARBA00022692"/>
    </source>
</evidence>
<dbReference type="GO" id="GO:0006865">
    <property type="term" value="P:amino acid transport"/>
    <property type="evidence" value="ECO:0007669"/>
    <property type="project" value="UniProtKB-KW"/>
</dbReference>
<evidence type="ECO:0000313" key="10">
    <source>
        <dbReference type="Proteomes" id="UP000631114"/>
    </source>
</evidence>
<feature type="transmembrane region" description="Helical" evidence="7">
    <location>
        <begin position="418"/>
        <end position="440"/>
    </location>
</feature>
<proteinExistence type="predicted"/>
<evidence type="ECO:0000313" key="9">
    <source>
        <dbReference type="EMBL" id="KAF9621506.1"/>
    </source>
</evidence>
<keyword evidence="3 7" id="KW-0812">Transmembrane</keyword>
<dbReference type="Proteomes" id="UP000631114">
    <property type="component" value="Unassembled WGS sequence"/>
</dbReference>
<protein>
    <recommendedName>
        <fullName evidence="8">Amino acid transporter transmembrane domain-containing protein</fullName>
    </recommendedName>
</protein>
<accession>A0A835MF53</accession>
<feature type="transmembrane region" description="Helical" evidence="7">
    <location>
        <begin position="227"/>
        <end position="244"/>
    </location>
</feature>
<feature type="transmembrane region" description="Helical" evidence="7">
    <location>
        <begin position="185"/>
        <end position="207"/>
    </location>
</feature>
<keyword evidence="4" id="KW-0029">Amino-acid transport</keyword>
<name>A0A835MF53_9MAGN</name>
<feature type="domain" description="Amino acid transporter transmembrane" evidence="8">
    <location>
        <begin position="200"/>
        <end position="442"/>
    </location>
</feature>
<dbReference type="InterPro" id="IPR013057">
    <property type="entry name" value="AA_transpt_TM"/>
</dbReference>
<gene>
    <name evidence="9" type="ORF">IFM89_021810</name>
</gene>
<dbReference type="Pfam" id="PF01490">
    <property type="entry name" value="Aa_trans"/>
    <property type="match status" value="2"/>
</dbReference>
<evidence type="ECO:0000256" key="2">
    <source>
        <dbReference type="ARBA" id="ARBA00022448"/>
    </source>
</evidence>
<evidence type="ECO:0000256" key="6">
    <source>
        <dbReference type="ARBA" id="ARBA00023136"/>
    </source>
</evidence>
<evidence type="ECO:0000259" key="8">
    <source>
        <dbReference type="Pfam" id="PF01490"/>
    </source>
</evidence>
<sequence>MGEEVQEVIIQINDQPFPTILDLHTLYKSSTLIRGATYKYTKPSQNLQLPNLLESPIGEIIVSIEGRGDNAEPDNPQDAWLPITASRNGSAYYAAFHSLNSGIGFQALMLPVAFSVLGWTWGIISLSMAFVWQYYTKWLLIQLHESVPGTRFNRYLHLSMAAFGARTGKLLGLFPIMYLSGGACVMLILNGGAITAVLYCILLWAIPLSKSRLIGISYDSVKPKLDIAGGFDTFAALGIIAFAFRGHNLVLEIQATLPSSENYPSHVPMMRAVNFAYLVIALCVLPLAVAGYWAYGDKIPANGMLTALHTLHEHDTSKFLLGLTSLLVVIHSLTAFQIYAMPAFDNLEFVYTSKKMKPCSRWIRAGFRIFFGCLTFFIAVAIPFIRNLTGVIGGIALPVTLAYPCFMWIAIKKPERFSALWCFNLVLGSLGVILSIFVFAGGIKSLVEPGIDVRFFKP</sequence>
<keyword evidence="5 7" id="KW-1133">Transmembrane helix</keyword>
<reference evidence="9 10" key="1">
    <citation type="submission" date="2020-10" db="EMBL/GenBank/DDBJ databases">
        <title>The Coptis chinensis genome and diversification of protoberbering-type alkaloids.</title>
        <authorList>
            <person name="Wang B."/>
            <person name="Shu S."/>
            <person name="Song C."/>
            <person name="Liu Y."/>
        </authorList>
    </citation>
    <scope>NUCLEOTIDE SEQUENCE [LARGE SCALE GENOMIC DNA]</scope>
    <source>
        <strain evidence="9">HL-2020</strain>
        <tissue evidence="9">Leaf</tissue>
    </source>
</reference>
<dbReference type="OrthoDB" id="40134at2759"/>
<organism evidence="9 10">
    <name type="scientific">Coptis chinensis</name>
    <dbReference type="NCBI Taxonomy" id="261450"/>
    <lineage>
        <taxon>Eukaryota</taxon>
        <taxon>Viridiplantae</taxon>
        <taxon>Streptophyta</taxon>
        <taxon>Embryophyta</taxon>
        <taxon>Tracheophyta</taxon>
        <taxon>Spermatophyta</taxon>
        <taxon>Magnoliopsida</taxon>
        <taxon>Ranunculales</taxon>
        <taxon>Ranunculaceae</taxon>
        <taxon>Coptidoideae</taxon>
        <taxon>Coptis</taxon>
    </lineage>
</organism>
<keyword evidence="10" id="KW-1185">Reference proteome</keyword>